<evidence type="ECO:0000313" key="2">
    <source>
        <dbReference type="Proteomes" id="UP001239111"/>
    </source>
</evidence>
<protein>
    <submittedName>
        <fullName evidence="1">Uncharacterized protein</fullName>
    </submittedName>
</protein>
<dbReference type="Proteomes" id="UP001239111">
    <property type="component" value="Chromosome 1"/>
</dbReference>
<organism evidence="1 2">
    <name type="scientific">Eretmocerus hayati</name>
    <dbReference type="NCBI Taxonomy" id="131215"/>
    <lineage>
        <taxon>Eukaryota</taxon>
        <taxon>Metazoa</taxon>
        <taxon>Ecdysozoa</taxon>
        <taxon>Arthropoda</taxon>
        <taxon>Hexapoda</taxon>
        <taxon>Insecta</taxon>
        <taxon>Pterygota</taxon>
        <taxon>Neoptera</taxon>
        <taxon>Endopterygota</taxon>
        <taxon>Hymenoptera</taxon>
        <taxon>Apocrita</taxon>
        <taxon>Proctotrupomorpha</taxon>
        <taxon>Chalcidoidea</taxon>
        <taxon>Aphelinidae</taxon>
        <taxon>Aphelininae</taxon>
        <taxon>Eretmocerus</taxon>
    </lineage>
</organism>
<keyword evidence="2" id="KW-1185">Reference proteome</keyword>
<sequence length="406" mass="47121">MNVFTPKHHQWKATFGYETIDAYPVLSHPVTSQSIRPCYAPDHMTTAPLIFPNICTGFNQNPIYVARTALATRHSAEKRLQNHQSLVEEVSKNLENSKPVIENLDNLLKEQREALKEKEGGNCELDQDAKCLKTRLESLTSELKDLIAENSRLQDCKRELQAFIRNITVPLQIAQECLNLRESRSKNELVHDQVEQMLLAEAETYREHKRALGLLLEQCDNQQLQGRKIQNELENFIKTVQWIVVIEKSKEGIERFLGSQSNVEKFQCYFEHNQKFMENSKHFRDQIDANMKEAARDISRIWLKTNKCFEEHVTQLLQAKEEIQNYLVQVKDEIFNLERNLKYLKPKEHTRLALQQGEEQLKLLLRTKNNLQSILSSTTNSLVIDSDKCMSMRRCVPISIITGGLC</sequence>
<evidence type="ECO:0000313" key="1">
    <source>
        <dbReference type="EMBL" id="KAJ8684306.1"/>
    </source>
</evidence>
<proteinExistence type="predicted"/>
<dbReference type="EMBL" id="CM056741">
    <property type="protein sequence ID" value="KAJ8684306.1"/>
    <property type="molecule type" value="Genomic_DNA"/>
</dbReference>
<comment type="caution">
    <text evidence="1">The sequence shown here is derived from an EMBL/GenBank/DDBJ whole genome shotgun (WGS) entry which is preliminary data.</text>
</comment>
<reference evidence="1" key="1">
    <citation type="submission" date="2023-04" db="EMBL/GenBank/DDBJ databases">
        <title>A chromosome-level genome assembly of the parasitoid wasp Eretmocerus hayati.</title>
        <authorList>
            <person name="Zhong Y."/>
            <person name="Liu S."/>
            <person name="Liu Y."/>
        </authorList>
    </citation>
    <scope>NUCLEOTIDE SEQUENCE</scope>
    <source>
        <strain evidence="1">ZJU_SS_LIU_2023</strain>
    </source>
</reference>
<gene>
    <name evidence="1" type="ORF">QAD02_020098</name>
</gene>
<name>A0ACC2PLE6_9HYME</name>
<accession>A0ACC2PLE6</accession>